<dbReference type="Proteomes" id="UP000184330">
    <property type="component" value="Unassembled WGS sequence"/>
</dbReference>
<dbReference type="InterPro" id="IPR001910">
    <property type="entry name" value="Inosine/uridine_hydrolase_dom"/>
</dbReference>
<sequence>MGEVDKIPIWLDCDPGHDDAFAILLSAYHPSLNLLGITTVHGNSSLPHTTHNALSLLTAIGRPNTPVYPGSASGLVRPAVHAPAIHGESGLDGTSLLPTPTTTHATEPFVESMAKALLSTPVGTAWLIATGALTNVALLFQQHPEVASHIKGLSLMGGAIGGGFTPAVMGKVDDKSRIGNWSAWAEFNILVDPEAAAALFSNPILNKKMVMIPLDVTHLVLATEEVQSLLLHGKGGMEKAGVLVDGKVGEGKSTLRKMLVELLLFFAKTYRDVFGIEEGPPLHDPLAVAVVLDGISEAEIPFYDFEEGKEGARERYDVHVVTEGSHDEALNGAETGRTVVKLLPKGEDGVKIPRGLDVKRFWGILEECLQRADAVNATRGVV</sequence>
<evidence type="ECO:0000259" key="4">
    <source>
        <dbReference type="Pfam" id="PF01156"/>
    </source>
</evidence>
<dbReference type="GO" id="GO:0005829">
    <property type="term" value="C:cytosol"/>
    <property type="evidence" value="ECO:0007669"/>
    <property type="project" value="TreeGrafter"/>
</dbReference>
<name>A0A1L7WC25_9HELO</name>
<keyword evidence="3" id="KW-0326">Glycosidase</keyword>
<dbReference type="EMBL" id="FJOG01000001">
    <property type="protein sequence ID" value="CZR50219.1"/>
    <property type="molecule type" value="Genomic_DNA"/>
</dbReference>
<protein>
    <submittedName>
        <fullName evidence="5">Related to uridine ribohydrolase</fullName>
    </submittedName>
</protein>
<dbReference type="STRING" id="576137.A0A1L7WC25"/>
<reference evidence="5 6" key="1">
    <citation type="submission" date="2016-03" db="EMBL/GenBank/DDBJ databases">
        <authorList>
            <person name="Ploux O."/>
        </authorList>
    </citation>
    <scope>NUCLEOTIDE SEQUENCE [LARGE SCALE GENOMIC DNA]</scope>
    <source>
        <strain evidence="5 6">UAMH 11012</strain>
    </source>
</reference>
<dbReference type="GO" id="GO:0008477">
    <property type="term" value="F:purine nucleosidase activity"/>
    <property type="evidence" value="ECO:0007669"/>
    <property type="project" value="TreeGrafter"/>
</dbReference>
<dbReference type="AlphaFoldDB" id="A0A1L7WC25"/>
<proteinExistence type="inferred from homology"/>
<evidence type="ECO:0000256" key="1">
    <source>
        <dbReference type="ARBA" id="ARBA00009176"/>
    </source>
</evidence>
<dbReference type="OrthoDB" id="432381at2759"/>
<keyword evidence="6" id="KW-1185">Reference proteome</keyword>
<evidence type="ECO:0000313" key="6">
    <source>
        <dbReference type="Proteomes" id="UP000184330"/>
    </source>
</evidence>
<evidence type="ECO:0000256" key="3">
    <source>
        <dbReference type="ARBA" id="ARBA00023295"/>
    </source>
</evidence>
<accession>A0A1L7WC25</accession>
<dbReference type="PANTHER" id="PTHR12304:SF4">
    <property type="entry name" value="URIDINE NUCLEOSIDASE"/>
    <property type="match status" value="1"/>
</dbReference>
<dbReference type="GO" id="GO:0006152">
    <property type="term" value="P:purine nucleoside catabolic process"/>
    <property type="evidence" value="ECO:0007669"/>
    <property type="project" value="TreeGrafter"/>
</dbReference>
<evidence type="ECO:0000313" key="5">
    <source>
        <dbReference type="EMBL" id="CZR50219.1"/>
    </source>
</evidence>
<evidence type="ECO:0000256" key="2">
    <source>
        <dbReference type="ARBA" id="ARBA00022801"/>
    </source>
</evidence>
<feature type="domain" description="Inosine/uridine-preferring nucleoside hydrolase" evidence="4">
    <location>
        <begin position="9"/>
        <end position="362"/>
    </location>
</feature>
<dbReference type="PANTHER" id="PTHR12304">
    <property type="entry name" value="INOSINE-URIDINE PREFERRING NUCLEOSIDE HYDROLASE"/>
    <property type="match status" value="1"/>
</dbReference>
<dbReference type="SUPFAM" id="SSF53590">
    <property type="entry name" value="Nucleoside hydrolase"/>
    <property type="match status" value="1"/>
</dbReference>
<dbReference type="InterPro" id="IPR023186">
    <property type="entry name" value="IUNH"/>
</dbReference>
<dbReference type="Gene3D" id="3.90.245.10">
    <property type="entry name" value="Ribonucleoside hydrolase-like"/>
    <property type="match status" value="1"/>
</dbReference>
<organism evidence="5 6">
    <name type="scientific">Phialocephala subalpina</name>
    <dbReference type="NCBI Taxonomy" id="576137"/>
    <lineage>
        <taxon>Eukaryota</taxon>
        <taxon>Fungi</taxon>
        <taxon>Dikarya</taxon>
        <taxon>Ascomycota</taxon>
        <taxon>Pezizomycotina</taxon>
        <taxon>Leotiomycetes</taxon>
        <taxon>Helotiales</taxon>
        <taxon>Mollisiaceae</taxon>
        <taxon>Phialocephala</taxon>
        <taxon>Phialocephala fortinii species complex</taxon>
    </lineage>
</organism>
<dbReference type="Pfam" id="PF01156">
    <property type="entry name" value="IU_nuc_hydro"/>
    <property type="match status" value="1"/>
</dbReference>
<comment type="similarity">
    <text evidence="1">Belongs to the IUNH family.</text>
</comment>
<keyword evidence="2 5" id="KW-0378">Hydrolase</keyword>
<dbReference type="CDD" id="cd02651">
    <property type="entry name" value="nuc_hydro_IU_UC_XIUA"/>
    <property type="match status" value="1"/>
</dbReference>
<gene>
    <name evidence="5" type="ORF">PAC_00091</name>
</gene>
<dbReference type="InterPro" id="IPR036452">
    <property type="entry name" value="Ribo_hydro-like"/>
</dbReference>